<keyword evidence="5" id="KW-1185">Reference proteome</keyword>
<feature type="domain" description="Piwi" evidence="3">
    <location>
        <begin position="152"/>
        <end position="470"/>
    </location>
</feature>
<dbReference type="EMBL" id="LLXV01000093">
    <property type="protein sequence ID" value="KRG47001.1"/>
    <property type="molecule type" value="Genomic_DNA"/>
</dbReference>
<dbReference type="PROSITE" id="PS50822">
    <property type="entry name" value="PIWI"/>
    <property type="match status" value="1"/>
</dbReference>
<comment type="similarity">
    <text evidence="1">Belongs to the argonaute family. Long pAgo subfamily.</text>
</comment>
<evidence type="ECO:0000313" key="4">
    <source>
        <dbReference type="EMBL" id="KRG47001.1"/>
    </source>
</evidence>
<dbReference type="InterPro" id="IPR003165">
    <property type="entry name" value="Piwi"/>
</dbReference>
<evidence type="ECO:0000256" key="2">
    <source>
        <dbReference type="ARBA" id="ARBA00035032"/>
    </source>
</evidence>
<name>A0A0R0AQN9_9GAMM</name>
<organism evidence="4 5">
    <name type="scientific">Stenotrophomonas beteli</name>
    <dbReference type="NCBI Taxonomy" id="3384461"/>
    <lineage>
        <taxon>Bacteria</taxon>
        <taxon>Pseudomonadati</taxon>
        <taxon>Pseudomonadota</taxon>
        <taxon>Gammaproteobacteria</taxon>
        <taxon>Lysobacterales</taxon>
        <taxon>Lysobacteraceae</taxon>
        <taxon>Stenotrophomonas</taxon>
        <taxon>Stenotrophomonas maltophilia group</taxon>
    </lineage>
</organism>
<dbReference type="SUPFAM" id="SSF53098">
    <property type="entry name" value="Ribonuclease H-like"/>
    <property type="match status" value="1"/>
</dbReference>
<dbReference type="OrthoDB" id="580851at2"/>
<comment type="caution">
    <text evidence="4">The sequence shown here is derived from an EMBL/GenBank/DDBJ whole genome shotgun (WGS) entry which is preliminary data.</text>
</comment>
<dbReference type="SMART" id="SM00950">
    <property type="entry name" value="Piwi"/>
    <property type="match status" value="1"/>
</dbReference>
<dbReference type="CDD" id="cd04659">
    <property type="entry name" value="Piwi_piwi-like_ProArk"/>
    <property type="match status" value="1"/>
</dbReference>
<dbReference type="AlphaFoldDB" id="A0A0R0AQN9"/>
<gene>
    <name evidence="4" type="ORF">ARC23_19760</name>
</gene>
<dbReference type="InterPro" id="IPR036397">
    <property type="entry name" value="RNaseH_sf"/>
</dbReference>
<protein>
    <recommendedName>
        <fullName evidence="2">Protein argonaute</fullName>
    </recommendedName>
</protein>
<accession>A0A0R0AQN9</accession>
<evidence type="ECO:0000259" key="3">
    <source>
        <dbReference type="PROSITE" id="PS50822"/>
    </source>
</evidence>
<evidence type="ECO:0000256" key="1">
    <source>
        <dbReference type="ARBA" id="ARBA00035012"/>
    </source>
</evidence>
<dbReference type="Gene3D" id="3.40.50.2300">
    <property type="match status" value="1"/>
</dbReference>
<dbReference type="Proteomes" id="UP000051757">
    <property type="component" value="Unassembled WGS sequence"/>
</dbReference>
<proteinExistence type="inferred from homology"/>
<sequence>MVDVSRSQLPPLSLLSEPELAFSPAHSGGRDVHPLRGLAHYGPFSSQTFSQFTPTVRIATVGPASAFWTRGALMASLKERHGASDRSGYAPDFPGFASVFGVDLASSDKANHIRWPDSINDLPGSGPLQHRLVAAFDAALSQLSTRHEQFDVVLVHLPEAWLPYTSGDGFDAHDVLKALGAKHGIPTQVINDRTFSFSNKAQLAWRLSIALYVKAGGIPWKLAPLAGVPADTAYIGLAYALKKVNDETHFVTCCSQVFDMDGGGMQFVAFEAKDPVEDVREARRNPFLSREDMRAVIARSLSIYQQRNGGILPRRMVIHKSNAFKKDEVLGARDALTAVPEVECIEISSRPTWRGVWLVKSSAGTARTQPARYPVPRGTFIPRSGTSALLWAAGNVSDVSSKSDYYQGGKSIPRPLLLTRHAGSGPLETIAHETLALTKMDWNNDALYDPVPVSIRYSQKLARTISNVKDLPGNSYPYRLFM</sequence>
<dbReference type="Gene3D" id="3.30.420.10">
    <property type="entry name" value="Ribonuclease H-like superfamily/Ribonuclease H"/>
    <property type="match status" value="1"/>
</dbReference>
<dbReference type="InterPro" id="IPR012337">
    <property type="entry name" value="RNaseH-like_sf"/>
</dbReference>
<evidence type="ECO:0000313" key="5">
    <source>
        <dbReference type="Proteomes" id="UP000051757"/>
    </source>
</evidence>
<reference evidence="4 5" key="1">
    <citation type="journal article" date="2016" name="Front. Microbiol.">
        <title>Genome Sequence of Type Strains of Genus Stenotrophomonas.</title>
        <authorList>
            <person name="Patil P.P."/>
            <person name="Midha S."/>
            <person name="Kumar S."/>
            <person name="Patil P.B."/>
        </authorList>
    </citation>
    <scope>NUCLEOTIDE SEQUENCE [LARGE SCALE GENOMIC DNA]</scope>
    <source>
        <strain evidence="4 5">LMG 978</strain>
    </source>
</reference>
<dbReference type="GO" id="GO:0003676">
    <property type="term" value="F:nucleic acid binding"/>
    <property type="evidence" value="ECO:0007669"/>
    <property type="project" value="InterPro"/>
</dbReference>